<dbReference type="PANTHER" id="PTHR30055">
    <property type="entry name" value="HTH-TYPE TRANSCRIPTIONAL REGULATOR RUTR"/>
    <property type="match status" value="1"/>
</dbReference>
<feature type="DNA-binding region" description="H-T-H motif" evidence="4">
    <location>
        <begin position="39"/>
        <end position="58"/>
    </location>
</feature>
<dbReference type="Pfam" id="PF00440">
    <property type="entry name" value="TetR_N"/>
    <property type="match status" value="1"/>
</dbReference>
<dbReference type="GO" id="GO:0000976">
    <property type="term" value="F:transcription cis-regulatory region binding"/>
    <property type="evidence" value="ECO:0007669"/>
    <property type="project" value="TreeGrafter"/>
</dbReference>
<dbReference type="EMBL" id="CP016282">
    <property type="protein sequence ID" value="ANP74301.1"/>
    <property type="molecule type" value="Genomic_DNA"/>
</dbReference>
<name>A0A1B1BP69_9MICO</name>
<dbReference type="PANTHER" id="PTHR30055:SF234">
    <property type="entry name" value="HTH-TYPE TRANSCRIPTIONAL REGULATOR BETI"/>
    <property type="match status" value="1"/>
</dbReference>
<proteinExistence type="predicted"/>
<dbReference type="SUPFAM" id="SSF46689">
    <property type="entry name" value="Homeodomain-like"/>
    <property type="match status" value="1"/>
</dbReference>
<keyword evidence="3" id="KW-0804">Transcription</keyword>
<protein>
    <submittedName>
        <fullName evidence="6">TetR family transcriptional regulator</fullName>
    </submittedName>
</protein>
<evidence type="ECO:0000313" key="7">
    <source>
        <dbReference type="Proteomes" id="UP000092582"/>
    </source>
</evidence>
<dbReference type="Gene3D" id="1.10.10.60">
    <property type="entry name" value="Homeodomain-like"/>
    <property type="match status" value="1"/>
</dbReference>
<feature type="domain" description="HTH tetR-type" evidence="5">
    <location>
        <begin position="16"/>
        <end position="76"/>
    </location>
</feature>
<dbReference type="STRING" id="670052.PA27867_3372"/>
<dbReference type="Proteomes" id="UP000092582">
    <property type="component" value="Chromosome 1"/>
</dbReference>
<organism evidence="6 7">
    <name type="scientific">Cryobacterium arcticum</name>
    <dbReference type="NCBI Taxonomy" id="670052"/>
    <lineage>
        <taxon>Bacteria</taxon>
        <taxon>Bacillati</taxon>
        <taxon>Actinomycetota</taxon>
        <taxon>Actinomycetes</taxon>
        <taxon>Micrococcales</taxon>
        <taxon>Microbacteriaceae</taxon>
        <taxon>Cryobacterium</taxon>
    </lineage>
</organism>
<dbReference type="InterPro" id="IPR025996">
    <property type="entry name" value="MT1864/Rv1816-like_C"/>
</dbReference>
<dbReference type="SUPFAM" id="SSF48498">
    <property type="entry name" value="Tetracyclin repressor-like, C-terminal domain"/>
    <property type="match status" value="1"/>
</dbReference>
<dbReference type="PRINTS" id="PR00455">
    <property type="entry name" value="HTHTETR"/>
</dbReference>
<keyword evidence="1" id="KW-0805">Transcription regulation</keyword>
<dbReference type="InterPro" id="IPR036271">
    <property type="entry name" value="Tet_transcr_reg_TetR-rel_C_sf"/>
</dbReference>
<dbReference type="Gene3D" id="1.10.357.10">
    <property type="entry name" value="Tetracycline Repressor, domain 2"/>
    <property type="match status" value="1"/>
</dbReference>
<evidence type="ECO:0000259" key="5">
    <source>
        <dbReference type="PROSITE" id="PS50977"/>
    </source>
</evidence>
<keyword evidence="2 4" id="KW-0238">DNA-binding</keyword>
<dbReference type="GO" id="GO:0003700">
    <property type="term" value="F:DNA-binding transcription factor activity"/>
    <property type="evidence" value="ECO:0007669"/>
    <property type="project" value="TreeGrafter"/>
</dbReference>
<reference evidence="6 7" key="1">
    <citation type="submission" date="2016-06" db="EMBL/GenBank/DDBJ databases">
        <title>Genome sequencing of Cryobacterium arcticum PAMC 27867.</title>
        <authorList>
            <person name="Lee J."/>
            <person name="Kim O.-S."/>
        </authorList>
    </citation>
    <scope>NUCLEOTIDE SEQUENCE [LARGE SCALE GENOMIC DNA]</scope>
    <source>
        <strain evidence="6 7">PAMC 27867</strain>
    </source>
</reference>
<dbReference type="InterPro" id="IPR009057">
    <property type="entry name" value="Homeodomain-like_sf"/>
</dbReference>
<dbReference type="KEGG" id="cart:PA27867_3372"/>
<gene>
    <name evidence="6" type="ORF">PA27867_3372</name>
</gene>
<dbReference type="AlphaFoldDB" id="A0A1B1BP69"/>
<accession>A0A1B1BP69</accession>
<dbReference type="InterPro" id="IPR001647">
    <property type="entry name" value="HTH_TetR"/>
</dbReference>
<keyword evidence="7" id="KW-1185">Reference proteome</keyword>
<evidence type="ECO:0000256" key="4">
    <source>
        <dbReference type="PROSITE-ProRule" id="PRU00335"/>
    </source>
</evidence>
<dbReference type="PROSITE" id="PS50977">
    <property type="entry name" value="HTH_TETR_2"/>
    <property type="match status" value="1"/>
</dbReference>
<dbReference type="PATRIC" id="fig|670052.7.peg.3470"/>
<evidence type="ECO:0000256" key="1">
    <source>
        <dbReference type="ARBA" id="ARBA00023015"/>
    </source>
</evidence>
<dbReference type="InterPro" id="IPR050109">
    <property type="entry name" value="HTH-type_TetR-like_transc_reg"/>
</dbReference>
<evidence type="ECO:0000313" key="6">
    <source>
        <dbReference type="EMBL" id="ANP74301.1"/>
    </source>
</evidence>
<evidence type="ECO:0000256" key="3">
    <source>
        <dbReference type="ARBA" id="ARBA00023163"/>
    </source>
</evidence>
<evidence type="ECO:0000256" key="2">
    <source>
        <dbReference type="ARBA" id="ARBA00023125"/>
    </source>
</evidence>
<sequence>MAIVNSYTRIMPTPDRTSLDAIVLAAADLLEQSGLAGVTMQAVAQRVGVRAPSLYKRVPSRERLIQLVAETTITELAGRLDAAVGPVELANALRAIGHERPAAFQLIMTPGPGVPAVGDEFVRAASAAILRVADELAGEEHALEAARTLTAWAAGFITMELNGGFNLGGNVETAWQYGVERIVAAITATREAPVG</sequence>
<dbReference type="Pfam" id="PF13305">
    <property type="entry name" value="TetR_C_33"/>
    <property type="match status" value="1"/>
</dbReference>